<dbReference type="OMA" id="FFEFQNL"/>
<sequence length="135" mass="15686">MRHVRKTHKQLHNKNTRKFNSAFFEFENLGQKDYHLSNKEAQHWAQITADLNSNTKKHQSLIEAYSEYIPRVVWNVADLSKNVGVYSYTVTDINGNIFETEKGDHLAQQLNTAYLEMTSKIQDSSSLQVKDNNQI</sequence>
<protein>
    <submittedName>
        <fullName evidence="1">Uncharacterized protein</fullName>
    </submittedName>
</protein>
<name>A0A8S1K2G7_PARPR</name>
<dbReference type="AlphaFoldDB" id="A0A8S1K2G7"/>
<evidence type="ECO:0000313" key="2">
    <source>
        <dbReference type="Proteomes" id="UP000688137"/>
    </source>
</evidence>
<comment type="caution">
    <text evidence="1">The sequence shown here is derived from an EMBL/GenBank/DDBJ whole genome shotgun (WGS) entry which is preliminary data.</text>
</comment>
<accession>A0A8S1K2G7</accession>
<keyword evidence="2" id="KW-1185">Reference proteome</keyword>
<dbReference type="Proteomes" id="UP000688137">
    <property type="component" value="Unassembled WGS sequence"/>
</dbReference>
<gene>
    <name evidence="1" type="ORF">PPRIM_AZ9-3.1.T0130049</name>
</gene>
<proteinExistence type="predicted"/>
<reference evidence="1" key="1">
    <citation type="submission" date="2021-01" db="EMBL/GenBank/DDBJ databases">
        <authorList>
            <consortium name="Genoscope - CEA"/>
            <person name="William W."/>
        </authorList>
    </citation>
    <scope>NUCLEOTIDE SEQUENCE</scope>
</reference>
<organism evidence="1 2">
    <name type="scientific">Paramecium primaurelia</name>
    <dbReference type="NCBI Taxonomy" id="5886"/>
    <lineage>
        <taxon>Eukaryota</taxon>
        <taxon>Sar</taxon>
        <taxon>Alveolata</taxon>
        <taxon>Ciliophora</taxon>
        <taxon>Intramacronucleata</taxon>
        <taxon>Oligohymenophorea</taxon>
        <taxon>Peniculida</taxon>
        <taxon>Parameciidae</taxon>
        <taxon>Paramecium</taxon>
    </lineage>
</organism>
<dbReference type="EMBL" id="CAJJDM010000010">
    <property type="protein sequence ID" value="CAD8048721.1"/>
    <property type="molecule type" value="Genomic_DNA"/>
</dbReference>
<evidence type="ECO:0000313" key="1">
    <source>
        <dbReference type="EMBL" id="CAD8048721.1"/>
    </source>
</evidence>